<evidence type="ECO:0000259" key="4">
    <source>
        <dbReference type="PROSITE" id="PS50977"/>
    </source>
</evidence>
<dbReference type="Pfam" id="PF00440">
    <property type="entry name" value="TetR_N"/>
    <property type="match status" value="1"/>
</dbReference>
<evidence type="ECO:0000256" key="3">
    <source>
        <dbReference type="SAM" id="MobiDB-lite"/>
    </source>
</evidence>
<dbReference type="EMBL" id="BAAATD010000024">
    <property type="protein sequence ID" value="GAA2638240.1"/>
    <property type="molecule type" value="Genomic_DNA"/>
</dbReference>
<dbReference type="SUPFAM" id="SSF48498">
    <property type="entry name" value="Tetracyclin repressor-like, C-terminal domain"/>
    <property type="match status" value="1"/>
</dbReference>
<proteinExistence type="predicted"/>
<evidence type="ECO:0000313" key="6">
    <source>
        <dbReference type="Proteomes" id="UP001501509"/>
    </source>
</evidence>
<feature type="region of interest" description="Disordered" evidence="3">
    <location>
        <begin position="21"/>
        <end position="53"/>
    </location>
</feature>
<evidence type="ECO:0000256" key="2">
    <source>
        <dbReference type="PROSITE-ProRule" id="PRU00335"/>
    </source>
</evidence>
<name>A0ABN3QXW5_9ACTN</name>
<keyword evidence="1 2" id="KW-0238">DNA-binding</keyword>
<dbReference type="InterPro" id="IPR050109">
    <property type="entry name" value="HTH-type_TetR-like_transc_reg"/>
</dbReference>
<feature type="DNA-binding region" description="H-T-H motif" evidence="2">
    <location>
        <begin position="79"/>
        <end position="98"/>
    </location>
</feature>
<dbReference type="Proteomes" id="UP001501509">
    <property type="component" value="Unassembled WGS sequence"/>
</dbReference>
<dbReference type="InterPro" id="IPR001647">
    <property type="entry name" value="HTH_TetR"/>
</dbReference>
<dbReference type="Gene3D" id="1.10.357.10">
    <property type="entry name" value="Tetracycline Repressor, domain 2"/>
    <property type="match status" value="1"/>
</dbReference>
<dbReference type="PRINTS" id="PR00455">
    <property type="entry name" value="HTHTETR"/>
</dbReference>
<sequence>MPGRLSDEARASGEQRIEVRVSSEAGTGDAVGGHSGLRQRTLPIAGGPPAERADAAHNRRKILAAAADVIAARGAEGLSMDEVARAAGVGVGTVYRRFGDRAGLVYAVIDDREREFQASFLTGSPPLGPGGPPVERVRAFLHALADRTEEQSELLLAAEMDSSYARFNDGSYGLYQMHLTMLIRQVRPGADAPYLADALLAPLAANLFRYQRHRRGLTLARIKAGLDDLITGLQRPVNDPQPTIGHDL</sequence>
<dbReference type="SUPFAM" id="SSF46689">
    <property type="entry name" value="Homeodomain-like"/>
    <property type="match status" value="1"/>
</dbReference>
<protein>
    <submittedName>
        <fullName evidence="5">TetR/AcrR family transcriptional regulator</fullName>
    </submittedName>
</protein>
<evidence type="ECO:0000256" key="1">
    <source>
        <dbReference type="ARBA" id="ARBA00023125"/>
    </source>
</evidence>
<accession>A0ABN3QXW5</accession>
<dbReference type="PANTHER" id="PTHR30055:SF209">
    <property type="entry name" value="POSSIBLE TRANSCRIPTIONAL REGULATORY PROTEIN (PROBABLY TETR-FAMILY)"/>
    <property type="match status" value="1"/>
</dbReference>
<feature type="domain" description="HTH tetR-type" evidence="4">
    <location>
        <begin position="56"/>
        <end position="116"/>
    </location>
</feature>
<organism evidence="5 6">
    <name type="scientific">Actinomadura fulvescens</name>
    <dbReference type="NCBI Taxonomy" id="46160"/>
    <lineage>
        <taxon>Bacteria</taxon>
        <taxon>Bacillati</taxon>
        <taxon>Actinomycetota</taxon>
        <taxon>Actinomycetes</taxon>
        <taxon>Streptosporangiales</taxon>
        <taxon>Thermomonosporaceae</taxon>
        <taxon>Actinomadura</taxon>
    </lineage>
</organism>
<comment type="caution">
    <text evidence="5">The sequence shown here is derived from an EMBL/GenBank/DDBJ whole genome shotgun (WGS) entry which is preliminary data.</text>
</comment>
<dbReference type="PANTHER" id="PTHR30055">
    <property type="entry name" value="HTH-TYPE TRANSCRIPTIONAL REGULATOR RUTR"/>
    <property type="match status" value="1"/>
</dbReference>
<reference evidence="5 6" key="1">
    <citation type="journal article" date="2019" name="Int. J. Syst. Evol. Microbiol.">
        <title>The Global Catalogue of Microorganisms (GCM) 10K type strain sequencing project: providing services to taxonomists for standard genome sequencing and annotation.</title>
        <authorList>
            <consortium name="The Broad Institute Genomics Platform"/>
            <consortium name="The Broad Institute Genome Sequencing Center for Infectious Disease"/>
            <person name="Wu L."/>
            <person name="Ma J."/>
        </authorList>
    </citation>
    <scope>NUCLEOTIDE SEQUENCE [LARGE SCALE GENOMIC DNA]</scope>
    <source>
        <strain evidence="5 6">JCM 6833</strain>
    </source>
</reference>
<gene>
    <name evidence="5" type="ORF">GCM10010411_92690</name>
</gene>
<keyword evidence="6" id="KW-1185">Reference proteome</keyword>
<dbReference type="InterPro" id="IPR036271">
    <property type="entry name" value="Tet_transcr_reg_TetR-rel_C_sf"/>
</dbReference>
<dbReference type="RefSeq" id="WP_344549175.1">
    <property type="nucleotide sequence ID" value="NZ_BAAATD010000024.1"/>
</dbReference>
<evidence type="ECO:0000313" key="5">
    <source>
        <dbReference type="EMBL" id="GAA2638240.1"/>
    </source>
</evidence>
<dbReference type="PROSITE" id="PS50977">
    <property type="entry name" value="HTH_TETR_2"/>
    <property type="match status" value="1"/>
</dbReference>
<dbReference type="InterPro" id="IPR009057">
    <property type="entry name" value="Homeodomain-like_sf"/>
</dbReference>